<organism evidence="2 3">
    <name type="scientific">Anaerocolumna sedimenticola</name>
    <dbReference type="NCBI Taxonomy" id="2696063"/>
    <lineage>
        <taxon>Bacteria</taxon>
        <taxon>Bacillati</taxon>
        <taxon>Bacillota</taxon>
        <taxon>Clostridia</taxon>
        <taxon>Lachnospirales</taxon>
        <taxon>Lachnospiraceae</taxon>
        <taxon>Anaerocolumna</taxon>
    </lineage>
</organism>
<reference evidence="2 3" key="1">
    <citation type="submission" date="2020-01" db="EMBL/GenBank/DDBJ databases">
        <title>Genome analysis of Anaerocolumna sp. CBA3638.</title>
        <authorList>
            <person name="Kim J."/>
            <person name="Roh S.W."/>
        </authorList>
    </citation>
    <scope>NUCLEOTIDE SEQUENCE [LARGE SCALE GENOMIC DNA]</scope>
    <source>
        <strain evidence="2 3">CBA3638</strain>
    </source>
</reference>
<evidence type="ECO:0000313" key="3">
    <source>
        <dbReference type="Proteomes" id="UP000464314"/>
    </source>
</evidence>
<dbReference type="AlphaFoldDB" id="A0A6P1TRD2"/>
<evidence type="ECO:0000259" key="1">
    <source>
        <dbReference type="Pfam" id="PF01471"/>
    </source>
</evidence>
<dbReference type="InterPro" id="IPR002477">
    <property type="entry name" value="Peptidoglycan-bd-like"/>
</dbReference>
<dbReference type="Pfam" id="PF01471">
    <property type="entry name" value="PG_binding_1"/>
    <property type="match status" value="1"/>
</dbReference>
<keyword evidence="3" id="KW-1185">Reference proteome</keyword>
<gene>
    <name evidence="2" type="ORF">Ana3638_21470</name>
</gene>
<proteinExistence type="predicted"/>
<protein>
    <submittedName>
        <fullName evidence="2">Peptidoglycan-binding protein</fullName>
    </submittedName>
</protein>
<dbReference type="InterPro" id="IPR036365">
    <property type="entry name" value="PGBD-like_sf"/>
</dbReference>
<dbReference type="InterPro" id="IPR036366">
    <property type="entry name" value="PGBDSf"/>
</dbReference>
<name>A0A6P1TRD2_9FIRM</name>
<accession>A0A6P1TRD2</accession>
<sequence length="127" mass="13792">MTQWGSKELGDQGLTAIQIIRNFYGSNMYINSANEVAGVPASWPGSNLTIGSRGDSVRMIQEQLNAVSDVYTVIPKIAVDGVYGQQTANAVSAFQQTFGLPANGIVDFPTWYRISEIYVAVTRIAEL</sequence>
<dbReference type="EMBL" id="CP048000">
    <property type="protein sequence ID" value="QHQ63033.1"/>
    <property type="molecule type" value="Genomic_DNA"/>
</dbReference>
<dbReference type="KEGG" id="anr:Ana3638_21470"/>
<dbReference type="Gene3D" id="1.10.101.10">
    <property type="entry name" value="PGBD-like superfamily/PGBD"/>
    <property type="match status" value="1"/>
</dbReference>
<feature type="domain" description="Peptidoglycan binding-like" evidence="1">
    <location>
        <begin position="53"/>
        <end position="113"/>
    </location>
</feature>
<dbReference type="SUPFAM" id="SSF47090">
    <property type="entry name" value="PGBD-like"/>
    <property type="match status" value="1"/>
</dbReference>
<evidence type="ECO:0000313" key="2">
    <source>
        <dbReference type="EMBL" id="QHQ63033.1"/>
    </source>
</evidence>
<dbReference type="Proteomes" id="UP000464314">
    <property type="component" value="Chromosome"/>
</dbReference>